<dbReference type="PANTHER" id="PTHR45947">
    <property type="entry name" value="SULFOQUINOVOSYL TRANSFERASE SQD2"/>
    <property type="match status" value="1"/>
</dbReference>
<keyword evidence="3" id="KW-1185">Reference proteome</keyword>
<feature type="domain" description="Glycosyl transferase family 1" evidence="1">
    <location>
        <begin position="256"/>
        <end position="419"/>
    </location>
</feature>
<gene>
    <name evidence="2" type="ORF">JF535_01235</name>
</gene>
<organism evidence="2 3">
    <name type="scientific">Microbulbifer salipaludis</name>
    <dbReference type="NCBI Taxonomy" id="187980"/>
    <lineage>
        <taxon>Bacteria</taxon>
        <taxon>Pseudomonadati</taxon>
        <taxon>Pseudomonadota</taxon>
        <taxon>Gammaproteobacteria</taxon>
        <taxon>Cellvibrionales</taxon>
        <taxon>Microbulbiferaceae</taxon>
        <taxon>Microbulbifer</taxon>
    </lineage>
</organism>
<dbReference type="SUPFAM" id="SSF53756">
    <property type="entry name" value="UDP-Glycosyltransferase/glycogen phosphorylase"/>
    <property type="match status" value="1"/>
</dbReference>
<name>A0ABS3E2F9_9GAMM</name>
<evidence type="ECO:0000259" key="1">
    <source>
        <dbReference type="Pfam" id="PF00534"/>
    </source>
</evidence>
<dbReference type="CDD" id="cd03801">
    <property type="entry name" value="GT4_PimA-like"/>
    <property type="match status" value="1"/>
</dbReference>
<dbReference type="Gene3D" id="3.40.50.2000">
    <property type="entry name" value="Glycogen Phosphorylase B"/>
    <property type="match status" value="2"/>
</dbReference>
<dbReference type="PANTHER" id="PTHR45947:SF3">
    <property type="entry name" value="SULFOQUINOVOSYL TRANSFERASE SQD2"/>
    <property type="match status" value="1"/>
</dbReference>
<dbReference type="Proteomes" id="UP000664293">
    <property type="component" value="Unassembled WGS sequence"/>
</dbReference>
<dbReference type="InterPro" id="IPR050194">
    <property type="entry name" value="Glycosyltransferase_grp1"/>
</dbReference>
<proteinExistence type="predicted"/>
<sequence>MREKKVLLIIESCNPELSSVPLVGYNFYKAIKRFSNVHLVTHCRNRGALTRCGVLSNVTYYEQTTFEILYYKFICFLSTYRGQVIWPIRHALQFPIYFFFDKFVHKKFASSVGKGEFDIVHALTPILPRFPYKISHSCKDGAVKTPFIIGPVNGGVPYPKGFKDVARREFSYLNFIRKIGKWLVPGYRKTYERADVILSGSTYTLNFIKKIFPHTSDRIKLMYENGVSDSFFRDDALYTTRRRGPTLADGDAGHENGHTSDKFQLLFLGRIEPYKGCDMIVDALGQLTAVERSLLKLIIVGEGSQRFELEKLVAKYGLEEVVEFKGWIDHSEVSSEYASADLFCFPSLREFGGAVVMEAMASGLPCVVVDNGGIGEYVTETTGVKIKPHDRAYVVQKLKDIILSFSSRTENYEKMRAAAARRARTFSWDNKSLELEAIYSGVLVGSSGKTGELISSV</sequence>
<dbReference type="InterPro" id="IPR001296">
    <property type="entry name" value="Glyco_trans_1"/>
</dbReference>
<accession>A0ABS3E2F9</accession>
<evidence type="ECO:0000313" key="3">
    <source>
        <dbReference type="Proteomes" id="UP000664293"/>
    </source>
</evidence>
<dbReference type="RefSeq" id="WP_206998151.1">
    <property type="nucleotide sequence ID" value="NZ_JAEKJR010000001.1"/>
</dbReference>
<reference evidence="2 3" key="1">
    <citation type="submission" date="2020-12" db="EMBL/GenBank/DDBJ databases">
        <title>Oil enriched cultivation method for isolating marine PHA-producing bacteria.</title>
        <authorList>
            <person name="Zheng W."/>
            <person name="Yu S."/>
            <person name="Huang Y."/>
        </authorList>
    </citation>
    <scope>NUCLEOTIDE SEQUENCE [LARGE SCALE GENOMIC DNA]</scope>
    <source>
        <strain evidence="2 3">SN0-2</strain>
    </source>
</reference>
<dbReference type="Pfam" id="PF00534">
    <property type="entry name" value="Glycos_transf_1"/>
    <property type="match status" value="1"/>
</dbReference>
<evidence type="ECO:0000313" key="2">
    <source>
        <dbReference type="EMBL" id="MBN8429462.1"/>
    </source>
</evidence>
<comment type="caution">
    <text evidence="2">The sequence shown here is derived from an EMBL/GenBank/DDBJ whole genome shotgun (WGS) entry which is preliminary data.</text>
</comment>
<protein>
    <submittedName>
        <fullName evidence="2">Glycosyltransferase family 4 protein</fullName>
    </submittedName>
</protein>
<dbReference type="EMBL" id="JAEKJR010000001">
    <property type="protein sequence ID" value="MBN8429462.1"/>
    <property type="molecule type" value="Genomic_DNA"/>
</dbReference>